<sequence>MTQKTPAPVHLGALHHAAYRCRDAEQTRWFYEDVLGLPTAAALVLDTVPGTGAQNPYMHIFFELADGNYLAFFDAPGDADPHWFDRKDSFDMHFAMQVDTEEQLLAMQERIRSFGIKCAGPLGHGFVNSLYMYDPNGIQVEITIRVPEHDAILAAEKRHLPETLRAWTERTRAAKIAKFGAEALDMRAAAPRKA</sequence>
<dbReference type="PROSITE" id="PS51819">
    <property type="entry name" value="VOC"/>
    <property type="match status" value="1"/>
</dbReference>
<dbReference type="InterPro" id="IPR029068">
    <property type="entry name" value="Glyas_Bleomycin-R_OHBP_Dase"/>
</dbReference>
<name>A0A1U6HVA5_9SPHN</name>
<dbReference type="RefSeq" id="WP_054947523.1">
    <property type="nucleotide sequence ID" value="NZ_FVZE01000003.1"/>
</dbReference>
<dbReference type="CDD" id="cd06587">
    <property type="entry name" value="VOC"/>
    <property type="match status" value="1"/>
</dbReference>
<dbReference type="Gene3D" id="3.10.180.10">
    <property type="entry name" value="2,3-Dihydroxybiphenyl 1,2-Dioxygenase, domain 1"/>
    <property type="match status" value="1"/>
</dbReference>
<gene>
    <name evidence="2" type="ORF">SAMN06295987_103125</name>
</gene>
<dbReference type="InterPro" id="IPR037523">
    <property type="entry name" value="VOC_core"/>
</dbReference>
<protein>
    <submittedName>
        <fullName evidence="2">Catechol 2,3-dioxygenase</fullName>
    </submittedName>
</protein>
<accession>A0A1U6HVA5</accession>
<evidence type="ECO:0000259" key="1">
    <source>
        <dbReference type="PROSITE" id="PS51819"/>
    </source>
</evidence>
<dbReference type="Proteomes" id="UP000190989">
    <property type="component" value="Unassembled WGS sequence"/>
</dbReference>
<dbReference type="Pfam" id="PF00903">
    <property type="entry name" value="Glyoxalase"/>
    <property type="match status" value="1"/>
</dbReference>
<organism evidence="2 3">
    <name type="scientific">Novosphingobium mathurense</name>
    <dbReference type="NCBI Taxonomy" id="428990"/>
    <lineage>
        <taxon>Bacteria</taxon>
        <taxon>Pseudomonadati</taxon>
        <taxon>Pseudomonadota</taxon>
        <taxon>Alphaproteobacteria</taxon>
        <taxon>Sphingomonadales</taxon>
        <taxon>Sphingomonadaceae</taxon>
        <taxon>Novosphingobium</taxon>
    </lineage>
</organism>
<dbReference type="EMBL" id="FVZE01000003">
    <property type="protein sequence ID" value="SLJ99601.1"/>
    <property type="molecule type" value="Genomic_DNA"/>
</dbReference>
<keyword evidence="2" id="KW-0223">Dioxygenase</keyword>
<dbReference type="SUPFAM" id="SSF54593">
    <property type="entry name" value="Glyoxalase/Bleomycin resistance protein/Dihydroxybiphenyl dioxygenase"/>
    <property type="match status" value="1"/>
</dbReference>
<dbReference type="GO" id="GO:0051213">
    <property type="term" value="F:dioxygenase activity"/>
    <property type="evidence" value="ECO:0007669"/>
    <property type="project" value="UniProtKB-KW"/>
</dbReference>
<dbReference type="STRING" id="428990.SAMN06295987_103125"/>
<keyword evidence="3" id="KW-1185">Reference proteome</keyword>
<feature type="domain" description="VOC" evidence="1">
    <location>
        <begin position="13"/>
        <end position="145"/>
    </location>
</feature>
<keyword evidence="2" id="KW-0560">Oxidoreductase</keyword>
<reference evidence="3" key="1">
    <citation type="submission" date="2017-02" db="EMBL/GenBank/DDBJ databases">
        <authorList>
            <person name="Varghese N."/>
            <person name="Submissions S."/>
        </authorList>
    </citation>
    <scope>NUCLEOTIDE SEQUENCE [LARGE SCALE GENOMIC DNA]</scope>
    <source>
        <strain evidence="3">SM117</strain>
    </source>
</reference>
<evidence type="ECO:0000313" key="2">
    <source>
        <dbReference type="EMBL" id="SLJ99601.1"/>
    </source>
</evidence>
<dbReference type="AlphaFoldDB" id="A0A1U6HVA5"/>
<proteinExistence type="predicted"/>
<dbReference type="InterPro" id="IPR004360">
    <property type="entry name" value="Glyas_Fos-R_dOase_dom"/>
</dbReference>
<evidence type="ECO:0000313" key="3">
    <source>
        <dbReference type="Proteomes" id="UP000190989"/>
    </source>
</evidence>